<dbReference type="RefSeq" id="WP_149755857.1">
    <property type="nucleotide sequence ID" value="NZ_FOMS01000006.1"/>
</dbReference>
<evidence type="ECO:0008006" key="3">
    <source>
        <dbReference type="Google" id="ProtNLM"/>
    </source>
</evidence>
<proteinExistence type="predicted"/>
<name>A0A1I1XIR4_9RHOB</name>
<evidence type="ECO:0000313" key="2">
    <source>
        <dbReference type="Proteomes" id="UP000325289"/>
    </source>
</evidence>
<gene>
    <name evidence="1" type="ORF">SAMN04515678_10610</name>
</gene>
<evidence type="ECO:0000313" key="1">
    <source>
        <dbReference type="EMBL" id="SFE07245.1"/>
    </source>
</evidence>
<sequence length="317" mass="36255">MSERQFRLEIVYQSRHQLYGSVELRVIQLAEMLECYLGDRVSVRLVPFDKVQWYLQEGWAFTRPGNTAILFSKSCLKNVRQSTLGICRLRGLVTLIDYVDGDLGMARHLSPDLHLAASYGAERELNLVLNEKPNRGREAVRLLHHNTDTRLESAMTRDLESLRPVYIGDPRNTFRSPDLANAVSFVPFKRSTEVEEVREAIANSNFHICVRNPVMRDEGNVLKPFTKGFLAAHVGAPVLAWRHDPEAMRFLGDDYPYLIETLDETSVLNGIAYADETYKTKVWEAAVDRMRSIRREVNNQKIAVDLFEIISAAMNAR</sequence>
<reference evidence="1 2" key="1">
    <citation type="submission" date="2016-10" db="EMBL/GenBank/DDBJ databases">
        <authorList>
            <person name="Varghese N."/>
            <person name="Submissions S."/>
        </authorList>
    </citation>
    <scope>NUCLEOTIDE SEQUENCE [LARGE SCALE GENOMIC DNA]</scope>
    <source>
        <strain evidence="2">YIM D21,KCTC 23444,ACCC 10710</strain>
    </source>
</reference>
<organism evidence="1 2">
    <name type="scientific">Roseivivax sediminis</name>
    <dbReference type="NCBI Taxonomy" id="936889"/>
    <lineage>
        <taxon>Bacteria</taxon>
        <taxon>Pseudomonadati</taxon>
        <taxon>Pseudomonadota</taxon>
        <taxon>Alphaproteobacteria</taxon>
        <taxon>Rhodobacterales</taxon>
        <taxon>Roseobacteraceae</taxon>
        <taxon>Roseivivax</taxon>
    </lineage>
</organism>
<accession>A0A1I1XIR4</accession>
<dbReference type="EMBL" id="FOMS01000006">
    <property type="protein sequence ID" value="SFE07245.1"/>
    <property type="molecule type" value="Genomic_DNA"/>
</dbReference>
<dbReference type="Proteomes" id="UP000325289">
    <property type="component" value="Unassembled WGS sequence"/>
</dbReference>
<keyword evidence="2" id="KW-1185">Reference proteome</keyword>
<dbReference type="AlphaFoldDB" id="A0A1I1XIR4"/>
<dbReference type="OrthoDB" id="5110798at2"/>
<protein>
    <recommendedName>
        <fullName evidence="3">Glycosyl transferases group 1</fullName>
    </recommendedName>
</protein>